<name>A0A1A8ZL79_PLAOA</name>
<gene>
    <name evidence="1" type="ORF">POVWA1_039420</name>
    <name evidence="2" type="ORF">POVWA2_048310</name>
</gene>
<dbReference type="Proteomes" id="UP000078550">
    <property type="component" value="Unassembled WGS sequence"/>
</dbReference>
<dbReference type="AlphaFoldDB" id="A0A1A8ZL79"/>
<evidence type="ECO:0000313" key="2">
    <source>
        <dbReference type="EMBL" id="SBT44605.1"/>
    </source>
</evidence>
<sequence>MKWEKQFQRYHFSSVGSEESFVHSSTDHQRSFLVHISPHFHCFILSDLHTFTLYLAVKCAPILPPPPPPLRGTPKFEYKVLSQQKLLAPSIKNFISHSKALIAKVAKY</sequence>
<organism evidence="2 3">
    <name type="scientific">Plasmodium ovale wallikeri</name>
    <dbReference type="NCBI Taxonomy" id="864142"/>
    <lineage>
        <taxon>Eukaryota</taxon>
        <taxon>Sar</taxon>
        <taxon>Alveolata</taxon>
        <taxon>Apicomplexa</taxon>
        <taxon>Aconoidasida</taxon>
        <taxon>Haemosporida</taxon>
        <taxon>Plasmodiidae</taxon>
        <taxon>Plasmodium</taxon>
        <taxon>Plasmodium (Plasmodium)</taxon>
    </lineage>
</organism>
<proteinExistence type="predicted"/>
<reference evidence="3 4" key="1">
    <citation type="submission" date="2016-05" db="EMBL/GenBank/DDBJ databases">
        <authorList>
            <person name="Naeem Raeece"/>
        </authorList>
    </citation>
    <scope>NUCLEOTIDE SEQUENCE [LARGE SCALE GENOMIC DNA]</scope>
</reference>
<evidence type="ECO:0000313" key="3">
    <source>
        <dbReference type="Proteomes" id="UP000078550"/>
    </source>
</evidence>
<reference evidence="2" key="2">
    <citation type="submission" date="2016-05" db="EMBL/GenBank/DDBJ databases">
        <authorList>
            <person name="Lavstsen T."/>
            <person name="Jespersen J.S."/>
        </authorList>
    </citation>
    <scope>NUCLEOTIDE SEQUENCE [LARGE SCALE GENOMIC DNA]</scope>
</reference>
<dbReference type="EMBL" id="FLRE01000173">
    <property type="protein sequence ID" value="SBT44605.1"/>
    <property type="molecule type" value="Genomic_DNA"/>
</dbReference>
<dbReference type="EMBL" id="FLRD01000110">
    <property type="protein sequence ID" value="SBT39161.1"/>
    <property type="molecule type" value="Genomic_DNA"/>
</dbReference>
<dbReference type="Proteomes" id="UP000078555">
    <property type="component" value="Unassembled WGS sequence"/>
</dbReference>
<protein>
    <submittedName>
        <fullName evidence="2">Uncharacterized protein</fullName>
    </submittedName>
</protein>
<keyword evidence="4" id="KW-1185">Reference proteome</keyword>
<evidence type="ECO:0000313" key="1">
    <source>
        <dbReference type="EMBL" id="SBT39161.1"/>
    </source>
</evidence>
<accession>A0A1A8ZL79</accession>
<evidence type="ECO:0000313" key="4">
    <source>
        <dbReference type="Proteomes" id="UP000078555"/>
    </source>
</evidence>